<dbReference type="SUPFAM" id="SSF55846">
    <property type="entry name" value="N-acetylmuramoyl-L-alanine amidase-like"/>
    <property type="match status" value="1"/>
</dbReference>
<keyword evidence="5" id="KW-1185">Reference proteome</keyword>
<evidence type="ECO:0000259" key="2">
    <source>
        <dbReference type="SMART" id="SM00644"/>
    </source>
</evidence>
<name>A0A9X7P530_9FIRM</name>
<dbReference type="PANTHER" id="PTHR11022">
    <property type="entry name" value="PEPTIDOGLYCAN RECOGNITION PROTEIN"/>
    <property type="match status" value="1"/>
</dbReference>
<dbReference type="PANTHER" id="PTHR11022:SF41">
    <property type="entry name" value="PEPTIDOGLYCAN-RECOGNITION PROTEIN LC-RELATED"/>
    <property type="match status" value="1"/>
</dbReference>
<proteinExistence type="inferred from homology"/>
<protein>
    <submittedName>
        <fullName evidence="4">N-acetylmuramoyl-L-alanine amidase</fullName>
    </submittedName>
</protein>
<comment type="caution">
    <text evidence="4">The sequence shown here is derived from an EMBL/GenBank/DDBJ whole genome shotgun (WGS) entry which is preliminary data.</text>
</comment>
<dbReference type="InterPro" id="IPR015510">
    <property type="entry name" value="PGRP"/>
</dbReference>
<feature type="domain" description="N-acetylmuramoyl-L-alanine amidase" evidence="2">
    <location>
        <begin position="11"/>
        <end position="141"/>
    </location>
</feature>
<dbReference type="GO" id="GO:0008270">
    <property type="term" value="F:zinc ion binding"/>
    <property type="evidence" value="ECO:0007669"/>
    <property type="project" value="InterPro"/>
</dbReference>
<dbReference type="InterPro" id="IPR036505">
    <property type="entry name" value="Amidase/PGRP_sf"/>
</dbReference>
<comment type="similarity">
    <text evidence="1">Belongs to the N-acetylmuramoyl-L-alanine amidase 2 family.</text>
</comment>
<evidence type="ECO:0000313" key="4">
    <source>
        <dbReference type="EMBL" id="PRR69574.1"/>
    </source>
</evidence>
<gene>
    <name evidence="4" type="ORF">MOST_29960</name>
</gene>
<sequence>MTVANVPEAVMMARRSPEDIRYIVIHHSGTPNGNVAIFRDYHIHNKGWADIGYHYVICNGNGGPDGEIQEGRNIFFTGAHASGRNNDSVGICLVGDFIQGKPTSAQMLALYGLIKDLMRRYPITPDRILAHKEVDQTDCPGSLDVGAIRAALSRPPAPEPPTPEPWKELIMEWARDKLKISSDHQADDPAPKWFVLSIAQRTANLAVTQMKEELIRLLNQGGA</sequence>
<reference evidence="4 5" key="1">
    <citation type="submission" date="2018-03" db="EMBL/GenBank/DDBJ databases">
        <title>Genome sequence of Moorella stamsii DSM 26217.</title>
        <authorList>
            <person name="Poehlein A."/>
            <person name="Daniel R."/>
        </authorList>
    </citation>
    <scope>NUCLEOTIDE SEQUENCE [LARGE SCALE GENOMIC DNA]</scope>
    <source>
        <strain evidence="5">DSM 26217</strain>
    </source>
</reference>
<feature type="domain" description="Peptidoglycan recognition protein family" evidence="3">
    <location>
        <begin position="3"/>
        <end position="135"/>
    </location>
</feature>
<dbReference type="EMBL" id="PVXL01000072">
    <property type="protein sequence ID" value="PRR69574.1"/>
    <property type="molecule type" value="Genomic_DNA"/>
</dbReference>
<dbReference type="RefSeq" id="WP_054937036.1">
    <property type="nucleotide sequence ID" value="NZ_PVXL01000072.1"/>
</dbReference>
<organism evidence="4 5">
    <name type="scientific">Neomoorella stamsii</name>
    <dbReference type="NCBI Taxonomy" id="1266720"/>
    <lineage>
        <taxon>Bacteria</taxon>
        <taxon>Bacillati</taxon>
        <taxon>Bacillota</taxon>
        <taxon>Clostridia</taxon>
        <taxon>Neomoorellales</taxon>
        <taxon>Neomoorellaceae</taxon>
        <taxon>Neomoorella</taxon>
    </lineage>
</organism>
<dbReference type="CDD" id="cd06583">
    <property type="entry name" value="PGRP"/>
    <property type="match status" value="1"/>
</dbReference>
<dbReference type="Pfam" id="PF01510">
    <property type="entry name" value="Amidase_2"/>
    <property type="match status" value="1"/>
</dbReference>
<evidence type="ECO:0000259" key="3">
    <source>
        <dbReference type="SMART" id="SM00701"/>
    </source>
</evidence>
<dbReference type="SMART" id="SM00644">
    <property type="entry name" value="Ami_2"/>
    <property type="match status" value="1"/>
</dbReference>
<dbReference type="GO" id="GO:0009253">
    <property type="term" value="P:peptidoglycan catabolic process"/>
    <property type="evidence" value="ECO:0007669"/>
    <property type="project" value="InterPro"/>
</dbReference>
<dbReference type="Proteomes" id="UP000239430">
    <property type="component" value="Unassembled WGS sequence"/>
</dbReference>
<dbReference type="AlphaFoldDB" id="A0A9X7P530"/>
<dbReference type="InterPro" id="IPR002502">
    <property type="entry name" value="Amidase_domain"/>
</dbReference>
<evidence type="ECO:0000313" key="5">
    <source>
        <dbReference type="Proteomes" id="UP000239430"/>
    </source>
</evidence>
<dbReference type="SMART" id="SM00701">
    <property type="entry name" value="PGRP"/>
    <property type="match status" value="1"/>
</dbReference>
<dbReference type="GO" id="GO:0008745">
    <property type="term" value="F:N-acetylmuramoyl-L-alanine amidase activity"/>
    <property type="evidence" value="ECO:0007669"/>
    <property type="project" value="InterPro"/>
</dbReference>
<dbReference type="Gene3D" id="3.40.80.10">
    <property type="entry name" value="Peptidoglycan recognition protein-like"/>
    <property type="match status" value="1"/>
</dbReference>
<evidence type="ECO:0000256" key="1">
    <source>
        <dbReference type="ARBA" id="ARBA00007553"/>
    </source>
</evidence>
<accession>A0A9X7P530</accession>
<dbReference type="InterPro" id="IPR006619">
    <property type="entry name" value="PGRP_domain_met/bac"/>
</dbReference>